<dbReference type="Gramene" id="OMP06491">
    <property type="protein sequence ID" value="OMP06491"/>
    <property type="gene ID" value="CCACVL1_01546"/>
</dbReference>
<feature type="signal peptide" evidence="1">
    <location>
        <begin position="1"/>
        <end position="34"/>
    </location>
</feature>
<accession>A0A1R3KHC6</accession>
<evidence type="ECO:0000256" key="1">
    <source>
        <dbReference type="SAM" id="SignalP"/>
    </source>
</evidence>
<dbReference type="OMA" id="NIAYAGR"/>
<dbReference type="STRING" id="210143.A0A1R3KHC6"/>
<name>A0A1R3KHC6_COCAP</name>
<protein>
    <submittedName>
        <fullName evidence="2">Uncharacterized protein</fullName>
    </submittedName>
</protein>
<dbReference type="OrthoDB" id="974755at2759"/>
<evidence type="ECO:0000313" key="2">
    <source>
        <dbReference type="EMBL" id="OMP06491.1"/>
    </source>
</evidence>
<reference evidence="2 3" key="1">
    <citation type="submission" date="2013-09" db="EMBL/GenBank/DDBJ databases">
        <title>Corchorus capsularis genome sequencing.</title>
        <authorList>
            <person name="Alam M."/>
            <person name="Haque M.S."/>
            <person name="Islam M.S."/>
            <person name="Emdad E.M."/>
            <person name="Islam M.M."/>
            <person name="Ahmed B."/>
            <person name="Halim A."/>
            <person name="Hossen Q.M.M."/>
            <person name="Hossain M.Z."/>
            <person name="Ahmed R."/>
            <person name="Khan M.M."/>
            <person name="Islam R."/>
            <person name="Rashid M.M."/>
            <person name="Khan S.A."/>
            <person name="Rahman M.S."/>
            <person name="Alam M."/>
        </authorList>
    </citation>
    <scope>NUCLEOTIDE SEQUENCE [LARGE SCALE GENOMIC DNA]</scope>
    <source>
        <strain evidence="3">cv. CVL-1</strain>
        <tissue evidence="2">Whole seedling</tissue>
    </source>
</reference>
<keyword evidence="1" id="KW-0732">Signal</keyword>
<keyword evidence="3" id="KW-1185">Reference proteome</keyword>
<proteinExistence type="predicted"/>
<evidence type="ECO:0000313" key="3">
    <source>
        <dbReference type="Proteomes" id="UP000188268"/>
    </source>
</evidence>
<sequence length="210" mass="22911">MARRLQRNIGLVQLIKSILLAALIVLSQLARIIADDRPPTLNYDIFPKNSGHPPQPVNEPTRGCSTPDYCRHYYILSVMTASENGTKAIVYGIAEWSVNKTKDNANNIAYAGRLSISLEYQNGNASQMSQLKAAVSQGISLKGLEIQYSSASMPTEAAEASSPPVDGALTVTVHTASNWVEVKFQTNVNSLEKDDMEDILESAKAILQIF</sequence>
<organism evidence="2 3">
    <name type="scientific">Corchorus capsularis</name>
    <name type="common">Jute</name>
    <dbReference type="NCBI Taxonomy" id="210143"/>
    <lineage>
        <taxon>Eukaryota</taxon>
        <taxon>Viridiplantae</taxon>
        <taxon>Streptophyta</taxon>
        <taxon>Embryophyta</taxon>
        <taxon>Tracheophyta</taxon>
        <taxon>Spermatophyta</taxon>
        <taxon>Magnoliopsida</taxon>
        <taxon>eudicotyledons</taxon>
        <taxon>Gunneridae</taxon>
        <taxon>Pentapetalae</taxon>
        <taxon>rosids</taxon>
        <taxon>malvids</taxon>
        <taxon>Malvales</taxon>
        <taxon>Malvaceae</taxon>
        <taxon>Grewioideae</taxon>
        <taxon>Apeibeae</taxon>
        <taxon>Corchorus</taxon>
    </lineage>
</organism>
<dbReference type="EMBL" id="AWWV01004895">
    <property type="protein sequence ID" value="OMP06491.1"/>
    <property type="molecule type" value="Genomic_DNA"/>
</dbReference>
<feature type="chain" id="PRO_5010203526" evidence="1">
    <location>
        <begin position="35"/>
        <end position="210"/>
    </location>
</feature>
<dbReference type="AlphaFoldDB" id="A0A1R3KHC6"/>
<comment type="caution">
    <text evidence="2">The sequence shown here is derived from an EMBL/GenBank/DDBJ whole genome shotgun (WGS) entry which is preliminary data.</text>
</comment>
<dbReference type="Proteomes" id="UP000188268">
    <property type="component" value="Unassembled WGS sequence"/>
</dbReference>
<gene>
    <name evidence="2" type="ORF">CCACVL1_01546</name>
</gene>